<gene>
    <name evidence="3" type="ORF">GCM10009827_021750</name>
</gene>
<proteinExistence type="predicted"/>
<protein>
    <recommendedName>
        <fullName evidence="5">Protein kinase domain-containing protein</fullName>
    </recommendedName>
</protein>
<feature type="compositionally biased region" description="Polar residues" evidence="1">
    <location>
        <begin position="365"/>
        <end position="374"/>
    </location>
</feature>
<evidence type="ECO:0008006" key="5">
    <source>
        <dbReference type="Google" id="ProtNLM"/>
    </source>
</evidence>
<organism evidence="3 4">
    <name type="scientific">Dactylosporangium maewongense</name>
    <dbReference type="NCBI Taxonomy" id="634393"/>
    <lineage>
        <taxon>Bacteria</taxon>
        <taxon>Bacillati</taxon>
        <taxon>Actinomycetota</taxon>
        <taxon>Actinomycetes</taxon>
        <taxon>Micromonosporales</taxon>
        <taxon>Micromonosporaceae</taxon>
        <taxon>Dactylosporangium</taxon>
    </lineage>
</organism>
<feature type="region of interest" description="Disordered" evidence="1">
    <location>
        <begin position="358"/>
        <end position="397"/>
    </location>
</feature>
<keyword evidence="2" id="KW-1133">Transmembrane helix</keyword>
<evidence type="ECO:0000313" key="4">
    <source>
        <dbReference type="Proteomes" id="UP001501470"/>
    </source>
</evidence>
<dbReference type="Proteomes" id="UP001501470">
    <property type="component" value="Unassembled WGS sequence"/>
</dbReference>
<accession>A0ABN1ZYI7</accession>
<evidence type="ECO:0000256" key="1">
    <source>
        <dbReference type="SAM" id="MobiDB-lite"/>
    </source>
</evidence>
<feature type="transmembrane region" description="Helical" evidence="2">
    <location>
        <begin position="336"/>
        <end position="354"/>
    </location>
</feature>
<dbReference type="InterPro" id="IPR011009">
    <property type="entry name" value="Kinase-like_dom_sf"/>
</dbReference>
<name>A0ABN1ZYI7_9ACTN</name>
<dbReference type="SUPFAM" id="SSF56112">
    <property type="entry name" value="Protein kinase-like (PK-like)"/>
    <property type="match status" value="1"/>
</dbReference>
<keyword evidence="4" id="KW-1185">Reference proteome</keyword>
<keyword evidence="2" id="KW-0812">Transmembrane</keyword>
<comment type="caution">
    <text evidence="3">The sequence shown here is derived from an EMBL/GenBank/DDBJ whole genome shotgun (WGS) entry which is preliminary data.</text>
</comment>
<evidence type="ECO:0000313" key="3">
    <source>
        <dbReference type="EMBL" id="GAA1507263.1"/>
    </source>
</evidence>
<sequence length="542" mass="57828">MSSPAVTSVRLADLEPVGLLGDGGQGVVTQVRVPGAFPGPMAFKRYEPGVLRELEHDVLADMIAHPGHAGPGFRALLETQLAWPVALVRDEHDTVCGFLMPQAPEVFWGNLHLPNSAGTLTPVRLDYLLNPPEYTNRINLLTSPSLRLNLLLDAARMLLALHADDVVVGDLSPRNFLFTTFHWRCFLLDCDAMTVRGRSPLPPVETPDWQLPSGEPVGTKAGDRFKFGLMVIRVLCSDQSLRDPEELRPGFPALADLARQAQLAPDERPGWDEWIDAIEAAKPGASTAVVMPAPPAPVTAPPAPVTAPVPPPAVPLAPAPPVRPGGASRPLTMRQWAVFALVLVVVICIIGLVANKDHQRPADRSGTTSGSTPFDTGAGEDEPTAYPTRTQPTTAPAVPVAPSAVGIVTLPAGADGTAVAVGRMFDQYFTGINNRDWDATLAVYDPAGGIVHADNLKERSSFIDSMTTTTDDDVVLWSVQPGGAGVLARITFRSRQNAGFGPKGSENETCLRWDNTYSLSGDATGYRIYKKTKGTHAPCPSG</sequence>
<feature type="compositionally biased region" description="Low complexity" evidence="1">
    <location>
        <begin position="384"/>
        <end position="397"/>
    </location>
</feature>
<reference evidence="3 4" key="1">
    <citation type="journal article" date="2019" name="Int. J. Syst. Evol. Microbiol.">
        <title>The Global Catalogue of Microorganisms (GCM) 10K type strain sequencing project: providing services to taxonomists for standard genome sequencing and annotation.</title>
        <authorList>
            <consortium name="The Broad Institute Genomics Platform"/>
            <consortium name="The Broad Institute Genome Sequencing Center for Infectious Disease"/>
            <person name="Wu L."/>
            <person name="Ma J."/>
        </authorList>
    </citation>
    <scope>NUCLEOTIDE SEQUENCE [LARGE SCALE GENOMIC DNA]</scope>
    <source>
        <strain evidence="3 4">JCM 15933</strain>
    </source>
</reference>
<keyword evidence="2" id="KW-0472">Membrane</keyword>
<dbReference type="Gene3D" id="1.10.510.10">
    <property type="entry name" value="Transferase(Phosphotransferase) domain 1"/>
    <property type="match status" value="1"/>
</dbReference>
<dbReference type="EMBL" id="BAAAQD010000003">
    <property type="protein sequence ID" value="GAA1507263.1"/>
    <property type="molecule type" value="Genomic_DNA"/>
</dbReference>
<evidence type="ECO:0000256" key="2">
    <source>
        <dbReference type="SAM" id="Phobius"/>
    </source>
</evidence>